<dbReference type="EMBL" id="FNZZ01000002">
    <property type="protein sequence ID" value="SEK93616.1"/>
    <property type="molecule type" value="Genomic_DNA"/>
</dbReference>
<accession>A0A1H7L4I7</accession>
<evidence type="ECO:0000313" key="1">
    <source>
        <dbReference type="EMBL" id="SEK93616.1"/>
    </source>
</evidence>
<dbReference type="SUPFAM" id="SSF49354">
    <property type="entry name" value="PapD-like"/>
    <property type="match status" value="1"/>
</dbReference>
<dbReference type="InterPro" id="IPR008962">
    <property type="entry name" value="PapD-like_sf"/>
</dbReference>
<dbReference type="Gene3D" id="2.60.40.10">
    <property type="entry name" value="Immunoglobulins"/>
    <property type="match status" value="1"/>
</dbReference>
<dbReference type="STRING" id="1855283.SAMN05216382_1143"/>
<organism evidence="1 2">
    <name type="scientific">Sphingomonas palmae</name>
    <dbReference type="NCBI Taxonomy" id="1855283"/>
    <lineage>
        <taxon>Bacteria</taxon>
        <taxon>Pseudomonadati</taxon>
        <taxon>Pseudomonadota</taxon>
        <taxon>Alphaproteobacteria</taxon>
        <taxon>Sphingomonadales</taxon>
        <taxon>Sphingomonadaceae</taxon>
        <taxon>Sphingomonas</taxon>
    </lineage>
</organism>
<name>A0A1H7L4I7_9SPHN</name>
<dbReference type="Proteomes" id="UP000199214">
    <property type="component" value="Unassembled WGS sequence"/>
</dbReference>
<keyword evidence="2" id="KW-1185">Reference proteome</keyword>
<dbReference type="PANTHER" id="PTHR30251:SF4">
    <property type="entry name" value="SLR1668 PROTEIN"/>
    <property type="match status" value="1"/>
</dbReference>
<proteinExistence type="predicted"/>
<reference evidence="2" key="1">
    <citation type="submission" date="2016-10" db="EMBL/GenBank/DDBJ databases">
        <authorList>
            <person name="Varghese N."/>
            <person name="Submissions S."/>
        </authorList>
    </citation>
    <scope>NUCLEOTIDE SEQUENCE [LARGE SCALE GENOMIC DNA]</scope>
    <source>
        <strain evidence="2">JS21-1</strain>
    </source>
</reference>
<gene>
    <name evidence="1" type="ORF">SAMN05216382_1143</name>
</gene>
<dbReference type="AlphaFoldDB" id="A0A1H7L4I7"/>
<dbReference type="InterPro" id="IPR013783">
    <property type="entry name" value="Ig-like_fold"/>
</dbReference>
<dbReference type="OrthoDB" id="369595at2"/>
<evidence type="ECO:0000313" key="2">
    <source>
        <dbReference type="Proteomes" id="UP000199214"/>
    </source>
</evidence>
<protein>
    <submittedName>
        <fullName evidence="1">Fimbrial chaperone protein</fullName>
    </submittedName>
</protein>
<sequence length="281" mass="29216">MFKNKRAARRVVSWVIALLVAAGFAGVAAAMRVSPMVVEMSSTGSGAVARIEVQNLNQANLPFETRVTRIDYDDKGEMVETPADGDFLVFPPQGMLTPGARQVVRLQWAGPADLASSRGYYVSVNQLPVQLTPGAEQSPAAQVQVVYHMKALVVVAPPGASPKVEVVSAKPVTILPPPPPGAPGAKPAAAVAAAAPATPPVPGVEVTVRNTGARYAMMAGATWTIEGKDTAGKPLTVTLTQDDLNRSVGVGYLAALTGRRTFQVPTGTAFGPGPIKVRFGK</sequence>
<dbReference type="InterPro" id="IPR050643">
    <property type="entry name" value="Periplasmic_pilus_chap"/>
</dbReference>
<dbReference type="RefSeq" id="WP_093004228.1">
    <property type="nucleotide sequence ID" value="NZ_FNZZ01000002.1"/>
</dbReference>
<dbReference type="PANTHER" id="PTHR30251">
    <property type="entry name" value="PILUS ASSEMBLY CHAPERONE"/>
    <property type="match status" value="1"/>
</dbReference>